<evidence type="ECO:0000256" key="3">
    <source>
        <dbReference type="ARBA" id="ARBA00011489"/>
    </source>
</evidence>
<keyword evidence="7 8" id="KW-0472">Membrane</keyword>
<comment type="subcellular location">
    <subcellularLocation>
        <location evidence="1 8">Cell membrane</location>
        <topology evidence="1 8">Multi-pass membrane protein</topology>
    </subcellularLocation>
</comment>
<evidence type="ECO:0000256" key="7">
    <source>
        <dbReference type="ARBA" id="ARBA00023136"/>
    </source>
</evidence>
<dbReference type="NCBIfam" id="TIGR01569">
    <property type="entry name" value="A_tha_TIGR01569"/>
    <property type="match status" value="1"/>
</dbReference>
<dbReference type="GO" id="GO:0005886">
    <property type="term" value="C:plasma membrane"/>
    <property type="evidence" value="ECO:0007669"/>
    <property type="project" value="UniProtKB-SubCell"/>
</dbReference>
<dbReference type="Pfam" id="PF04535">
    <property type="entry name" value="CASP_dom"/>
    <property type="match status" value="1"/>
</dbReference>
<feature type="domain" description="Casparian strip membrane protein" evidence="9">
    <location>
        <begin position="20"/>
        <end position="179"/>
    </location>
</feature>
<comment type="similarity">
    <text evidence="2 8">Belongs to the Casparian strip membrane proteins (CASP) family.</text>
</comment>
<dbReference type="PANTHER" id="PTHR36488:SF8">
    <property type="entry name" value="CASP-LIKE PROTEIN 1U1"/>
    <property type="match status" value="1"/>
</dbReference>
<dbReference type="Proteomes" id="UP000595140">
    <property type="component" value="Unassembled WGS sequence"/>
</dbReference>
<evidence type="ECO:0000256" key="6">
    <source>
        <dbReference type="ARBA" id="ARBA00022989"/>
    </source>
</evidence>
<feature type="transmembrane region" description="Helical" evidence="8">
    <location>
        <begin position="168"/>
        <end position="191"/>
    </location>
</feature>
<evidence type="ECO:0000256" key="5">
    <source>
        <dbReference type="ARBA" id="ARBA00022692"/>
    </source>
</evidence>
<dbReference type="EMBL" id="OOIL02002010">
    <property type="protein sequence ID" value="VFQ79801.1"/>
    <property type="molecule type" value="Genomic_DNA"/>
</dbReference>
<organism evidence="10 11">
    <name type="scientific">Cuscuta campestris</name>
    <dbReference type="NCBI Taxonomy" id="132261"/>
    <lineage>
        <taxon>Eukaryota</taxon>
        <taxon>Viridiplantae</taxon>
        <taxon>Streptophyta</taxon>
        <taxon>Embryophyta</taxon>
        <taxon>Tracheophyta</taxon>
        <taxon>Spermatophyta</taxon>
        <taxon>Magnoliopsida</taxon>
        <taxon>eudicotyledons</taxon>
        <taxon>Gunneridae</taxon>
        <taxon>Pentapetalae</taxon>
        <taxon>asterids</taxon>
        <taxon>lamiids</taxon>
        <taxon>Solanales</taxon>
        <taxon>Convolvulaceae</taxon>
        <taxon>Cuscuteae</taxon>
        <taxon>Cuscuta</taxon>
        <taxon>Cuscuta subgen. Grammica</taxon>
        <taxon>Cuscuta sect. Cleistogrammica</taxon>
    </lineage>
</organism>
<keyword evidence="11" id="KW-1185">Reference proteome</keyword>
<proteinExistence type="inferred from homology"/>
<feature type="transmembrane region" description="Helical" evidence="8">
    <location>
        <begin position="26"/>
        <end position="45"/>
    </location>
</feature>
<dbReference type="AlphaFoldDB" id="A0A484LTG7"/>
<evidence type="ECO:0000256" key="8">
    <source>
        <dbReference type="RuleBase" id="RU361233"/>
    </source>
</evidence>
<reference evidence="10 11" key="1">
    <citation type="submission" date="2018-04" db="EMBL/GenBank/DDBJ databases">
        <authorList>
            <person name="Vogel A."/>
        </authorList>
    </citation>
    <scope>NUCLEOTIDE SEQUENCE [LARGE SCALE GENOMIC DNA]</scope>
</reference>
<gene>
    <name evidence="10" type="ORF">CCAM_LOCUS21577</name>
</gene>
<keyword evidence="4 8" id="KW-1003">Cell membrane</keyword>
<evidence type="ECO:0000256" key="4">
    <source>
        <dbReference type="ARBA" id="ARBA00022475"/>
    </source>
</evidence>
<dbReference type="OrthoDB" id="1898688at2759"/>
<dbReference type="InterPro" id="IPR006702">
    <property type="entry name" value="CASP_dom"/>
</dbReference>
<protein>
    <recommendedName>
        <fullName evidence="8">CASP-like protein</fullName>
    </recommendedName>
</protein>
<sequence>MEVGGCGGKEKGAAVAKRQNIRWADFSLRLLAFANTLAAALVLGLDRQSKEVSMQVFPTLPPVSIPVTAKWKYMSAFVYFVVVNGIACGYAAVSLAIIWVDNNRGQNSGRATTSSAALMLLLFDLLMVVVLFSGVGAATAVGLLGFYGNSHVRWNKVCNVFGIFCAKVGGAITVSLLGATLFLLLVVLATLKLHNNNKHP</sequence>
<feature type="transmembrane region" description="Helical" evidence="8">
    <location>
        <begin position="121"/>
        <end position="148"/>
    </location>
</feature>
<evidence type="ECO:0000313" key="11">
    <source>
        <dbReference type="Proteomes" id="UP000595140"/>
    </source>
</evidence>
<dbReference type="InterPro" id="IPR044173">
    <property type="entry name" value="CASPL"/>
</dbReference>
<name>A0A484LTG7_9ASTE</name>
<keyword evidence="6 8" id="KW-1133">Transmembrane helix</keyword>
<feature type="transmembrane region" description="Helical" evidence="8">
    <location>
        <begin position="76"/>
        <end position="100"/>
    </location>
</feature>
<dbReference type="InterPro" id="IPR006459">
    <property type="entry name" value="CASP/CASPL"/>
</dbReference>
<keyword evidence="5 8" id="KW-0812">Transmembrane</keyword>
<evidence type="ECO:0000256" key="1">
    <source>
        <dbReference type="ARBA" id="ARBA00004651"/>
    </source>
</evidence>
<accession>A0A484LTG7</accession>
<dbReference type="PANTHER" id="PTHR36488">
    <property type="entry name" value="CASP-LIKE PROTEIN 1U1"/>
    <property type="match status" value="1"/>
</dbReference>
<evidence type="ECO:0000256" key="2">
    <source>
        <dbReference type="ARBA" id="ARBA00007651"/>
    </source>
</evidence>
<comment type="subunit">
    <text evidence="3 8">Homodimer and heterodimers.</text>
</comment>
<evidence type="ECO:0000313" key="10">
    <source>
        <dbReference type="EMBL" id="VFQ79801.1"/>
    </source>
</evidence>
<evidence type="ECO:0000259" key="9">
    <source>
        <dbReference type="Pfam" id="PF04535"/>
    </source>
</evidence>